<feature type="repeat" description="RCC1" evidence="2">
    <location>
        <begin position="3"/>
        <end position="57"/>
    </location>
</feature>
<name>A0AA91PZ89_CLALS</name>
<evidence type="ECO:0000256" key="2">
    <source>
        <dbReference type="PROSITE-ProRule" id="PRU00235"/>
    </source>
</evidence>
<organism evidence="3 4">
    <name type="scientific">Clavispora lusitaniae</name>
    <name type="common">Candida lusitaniae</name>
    <dbReference type="NCBI Taxonomy" id="36911"/>
    <lineage>
        <taxon>Eukaryota</taxon>
        <taxon>Fungi</taxon>
        <taxon>Dikarya</taxon>
        <taxon>Ascomycota</taxon>
        <taxon>Saccharomycotina</taxon>
        <taxon>Pichiomycetes</taxon>
        <taxon>Metschnikowiaceae</taxon>
        <taxon>Clavispora</taxon>
    </lineage>
</organism>
<keyword evidence="1" id="KW-0677">Repeat</keyword>
<gene>
    <name evidence="3" type="ORF">A9F13_09g01188</name>
</gene>
<dbReference type="InterPro" id="IPR009091">
    <property type="entry name" value="RCC1/BLIP-II"/>
</dbReference>
<protein>
    <submittedName>
        <fullName evidence="3">Uncharacterized protein</fullName>
    </submittedName>
</protein>
<dbReference type="Gene3D" id="2.130.10.30">
    <property type="entry name" value="Regulator of chromosome condensation 1/beta-lactamase-inhibitor protein II"/>
    <property type="match status" value="2"/>
</dbReference>
<dbReference type="PRINTS" id="PR00633">
    <property type="entry name" value="RCCNDNSATION"/>
</dbReference>
<evidence type="ECO:0000256" key="1">
    <source>
        <dbReference type="ARBA" id="ARBA00022737"/>
    </source>
</evidence>
<feature type="repeat" description="RCC1" evidence="2">
    <location>
        <begin position="290"/>
        <end position="341"/>
    </location>
</feature>
<dbReference type="KEGG" id="clus:A9F13_09g01188"/>
<dbReference type="PANTHER" id="PTHR22870">
    <property type="entry name" value="REGULATOR OF CHROMOSOME CONDENSATION"/>
    <property type="match status" value="1"/>
</dbReference>
<dbReference type="SUPFAM" id="SSF50985">
    <property type="entry name" value="RCC1/BLIP-II"/>
    <property type="match status" value="1"/>
</dbReference>
<dbReference type="EMBL" id="LYUB02000009">
    <property type="protein sequence ID" value="OVF08189.1"/>
    <property type="molecule type" value="Genomic_DNA"/>
</dbReference>
<dbReference type="PANTHER" id="PTHR22870:SF408">
    <property type="entry name" value="OS09G0560450 PROTEIN"/>
    <property type="match status" value="1"/>
</dbReference>
<evidence type="ECO:0000313" key="3">
    <source>
        <dbReference type="EMBL" id="OVF08189.1"/>
    </source>
</evidence>
<accession>A0AA91PZ89</accession>
<comment type="caution">
    <text evidence="3">The sequence shown here is derived from an EMBL/GenBank/DDBJ whole genome shotgun (WGS) entry which is preliminary data.</text>
</comment>
<proteinExistence type="predicted"/>
<dbReference type="Proteomes" id="UP000195602">
    <property type="component" value="Unassembled WGS sequence"/>
</dbReference>
<evidence type="ECO:0000313" key="4">
    <source>
        <dbReference type="Proteomes" id="UP000195602"/>
    </source>
</evidence>
<dbReference type="PROSITE" id="PS50012">
    <property type="entry name" value="RCC1_3"/>
    <property type="match status" value="2"/>
</dbReference>
<sequence length="341" mass="37428">MNYKVLTCGSNGNYQLGTGDNEDHDKLQEVALPPEAKLSGVRQFAFGGNHTFILLEDGSLFATGNNEHGQCGIPGPQTLFNFTKVTGSWKHVSAGWEFSVLCSIDNRVFTCGYGPKGELGLGPKITRAETLHDLKKEWKDVVAMESSINHTIVKLADGTFFGWGASRKHQMGEFPGVPNKKGDLKPLAQLWEPTKLNLTAESVKLGRERTLLLGESLRVIGKDPLEIDVRANKARAMWSSIHYSHEVDGSLVVSSVGNNSHGQLFQYDVPEKIVDFEVGSEHGILLTESGKVYAWGWGEHGNCGERKDDSVTFNFLNLIYNGTSKVTKMACGLATTWLVVE</sequence>
<dbReference type="AlphaFoldDB" id="A0AA91PZ89"/>
<dbReference type="OMA" id="GWGNCRK"/>
<reference evidence="3 4" key="1">
    <citation type="submission" date="2017-04" db="EMBL/GenBank/DDBJ databases">
        <title>Draft genome of the yeast Clavispora lusitaniae type strain CBS 6936.</title>
        <authorList>
            <person name="Durrens P."/>
            <person name="Klopp C."/>
            <person name="Biteau N."/>
            <person name="Fitton-Ouhabi V."/>
            <person name="Dementhon K."/>
            <person name="Accoceberry I."/>
            <person name="Sherman D.J."/>
            <person name="Noel T."/>
        </authorList>
    </citation>
    <scope>NUCLEOTIDE SEQUENCE [LARGE SCALE GENOMIC DNA]</scope>
    <source>
        <strain evidence="3 4">CBS 6936</strain>
    </source>
</reference>
<dbReference type="Pfam" id="PF13540">
    <property type="entry name" value="RCC1_2"/>
    <property type="match status" value="2"/>
</dbReference>
<dbReference type="InterPro" id="IPR000408">
    <property type="entry name" value="Reg_chr_condens"/>
</dbReference>
<dbReference type="InterPro" id="IPR051210">
    <property type="entry name" value="Ub_ligase/GEF_domain"/>
</dbReference>